<evidence type="ECO:0000313" key="1">
    <source>
        <dbReference type="EMBL" id="KAK8076364.1"/>
    </source>
</evidence>
<proteinExistence type="predicted"/>
<name>A0ABR1VYP8_9PEZI</name>
<sequence>MWSMIEVHTNIICASLPVLWRWFWNLAWAVWKTITDRDAKANSGSNLATRVMQRSLRRQENRSSLTYYQLQSPEENRMMHEMLFTPIPPLTHTKSAPGGPRGGNRNFDGVEGDGYYNTFAWKLPYQRARRDGVIIHNSR</sequence>
<dbReference type="Proteomes" id="UP001480595">
    <property type="component" value="Unassembled WGS sequence"/>
</dbReference>
<evidence type="ECO:0000313" key="2">
    <source>
        <dbReference type="Proteomes" id="UP001480595"/>
    </source>
</evidence>
<gene>
    <name evidence="1" type="ORF">PG994_003636</name>
</gene>
<organism evidence="1 2">
    <name type="scientific">Apiospora phragmitis</name>
    <dbReference type="NCBI Taxonomy" id="2905665"/>
    <lineage>
        <taxon>Eukaryota</taxon>
        <taxon>Fungi</taxon>
        <taxon>Dikarya</taxon>
        <taxon>Ascomycota</taxon>
        <taxon>Pezizomycotina</taxon>
        <taxon>Sordariomycetes</taxon>
        <taxon>Xylariomycetidae</taxon>
        <taxon>Amphisphaeriales</taxon>
        <taxon>Apiosporaceae</taxon>
        <taxon>Apiospora</taxon>
    </lineage>
</organism>
<accession>A0ABR1VYP8</accession>
<dbReference type="EMBL" id="JAQQWL010000004">
    <property type="protein sequence ID" value="KAK8076364.1"/>
    <property type="molecule type" value="Genomic_DNA"/>
</dbReference>
<protein>
    <submittedName>
        <fullName evidence="1">Uncharacterized protein</fullName>
    </submittedName>
</protein>
<comment type="caution">
    <text evidence="1">The sequence shown here is derived from an EMBL/GenBank/DDBJ whole genome shotgun (WGS) entry which is preliminary data.</text>
</comment>
<reference evidence="1 2" key="1">
    <citation type="submission" date="2023-01" db="EMBL/GenBank/DDBJ databases">
        <title>Analysis of 21 Apiospora genomes using comparative genomics revels a genus with tremendous synthesis potential of carbohydrate active enzymes and secondary metabolites.</title>
        <authorList>
            <person name="Sorensen T."/>
        </authorList>
    </citation>
    <scope>NUCLEOTIDE SEQUENCE [LARGE SCALE GENOMIC DNA]</scope>
    <source>
        <strain evidence="1 2">CBS 135458</strain>
    </source>
</reference>
<dbReference type="GeneID" id="92088108"/>
<keyword evidence="2" id="KW-1185">Reference proteome</keyword>
<dbReference type="RefSeq" id="XP_066719323.1">
    <property type="nucleotide sequence ID" value="XM_066855045.1"/>
</dbReference>